<dbReference type="InterPro" id="IPR050553">
    <property type="entry name" value="Thioredoxin_ResA/DsbE_sf"/>
</dbReference>
<dbReference type="AlphaFoldDB" id="A0A2D0MXE1"/>
<reference evidence="2 3" key="1">
    <citation type="submission" date="2017-10" db="EMBL/GenBank/DDBJ databases">
        <title>The draft genome sequence of Lewinella nigricans NBRC 102662.</title>
        <authorList>
            <person name="Wang K."/>
        </authorList>
    </citation>
    <scope>NUCLEOTIDE SEQUENCE [LARGE SCALE GENOMIC DNA]</scope>
    <source>
        <strain evidence="2 3">NBRC 102662</strain>
    </source>
</reference>
<feature type="domain" description="Thioredoxin" evidence="1">
    <location>
        <begin position="90"/>
        <end position="233"/>
    </location>
</feature>
<name>A0A2D0MXE1_FLAN2</name>
<dbReference type="Pfam" id="PF00578">
    <property type="entry name" value="AhpC-TSA"/>
    <property type="match status" value="1"/>
</dbReference>
<dbReference type="CDD" id="cd02966">
    <property type="entry name" value="TlpA_like_family"/>
    <property type="match status" value="1"/>
</dbReference>
<protein>
    <recommendedName>
        <fullName evidence="1">Thioredoxin domain-containing protein</fullName>
    </recommendedName>
</protein>
<dbReference type="Gene3D" id="3.40.30.10">
    <property type="entry name" value="Glutaredoxin"/>
    <property type="match status" value="1"/>
</dbReference>
<dbReference type="GO" id="GO:0016491">
    <property type="term" value="F:oxidoreductase activity"/>
    <property type="evidence" value="ECO:0007669"/>
    <property type="project" value="InterPro"/>
</dbReference>
<dbReference type="InterPro" id="IPR036249">
    <property type="entry name" value="Thioredoxin-like_sf"/>
</dbReference>
<gene>
    <name evidence="2" type="ORF">CRP01_40405</name>
</gene>
<dbReference type="InterPro" id="IPR000866">
    <property type="entry name" value="AhpC/TSA"/>
</dbReference>
<dbReference type="Proteomes" id="UP000223913">
    <property type="component" value="Unassembled WGS sequence"/>
</dbReference>
<sequence length="234" mass="26349">MNTPTLQHLNTLLRVSTNLKQMKFVLALAFVLTTFVPAFSQTPTTKTSGAISLRELVADLDSLRSDPAFQSKMVQLAKVMIATFELSPQAVINDPLPDFALTDLEGYTLTNKDLLGKVVLLHLWDPNFPVKPEVINQLNELQETYRDEDVVFLSLTAIPSEYLADHGIKVPLDFRHLPAAYSLIRQISVIPQNILVDRRGIIRYHTGSLKDLFVEQTTLDVPTIRRQLNSLLIE</sequence>
<dbReference type="PROSITE" id="PS51352">
    <property type="entry name" value="THIOREDOXIN_2"/>
    <property type="match status" value="1"/>
</dbReference>
<evidence type="ECO:0000313" key="3">
    <source>
        <dbReference type="Proteomes" id="UP000223913"/>
    </source>
</evidence>
<dbReference type="PANTHER" id="PTHR42852:SF13">
    <property type="entry name" value="PROTEIN DIPZ"/>
    <property type="match status" value="1"/>
</dbReference>
<proteinExistence type="predicted"/>
<dbReference type="PANTHER" id="PTHR42852">
    <property type="entry name" value="THIOL:DISULFIDE INTERCHANGE PROTEIN DSBE"/>
    <property type="match status" value="1"/>
</dbReference>
<dbReference type="SUPFAM" id="SSF52833">
    <property type="entry name" value="Thioredoxin-like"/>
    <property type="match status" value="1"/>
</dbReference>
<dbReference type="InterPro" id="IPR013766">
    <property type="entry name" value="Thioredoxin_domain"/>
</dbReference>
<evidence type="ECO:0000313" key="2">
    <source>
        <dbReference type="EMBL" id="PHN00806.1"/>
    </source>
</evidence>
<comment type="caution">
    <text evidence="2">The sequence shown here is derived from an EMBL/GenBank/DDBJ whole genome shotgun (WGS) entry which is preliminary data.</text>
</comment>
<dbReference type="EMBL" id="PDUD01000074">
    <property type="protein sequence ID" value="PHN00806.1"/>
    <property type="molecule type" value="Genomic_DNA"/>
</dbReference>
<accession>A0A2D0MXE1</accession>
<evidence type="ECO:0000259" key="1">
    <source>
        <dbReference type="PROSITE" id="PS51352"/>
    </source>
</evidence>
<dbReference type="GO" id="GO:0016209">
    <property type="term" value="F:antioxidant activity"/>
    <property type="evidence" value="ECO:0007669"/>
    <property type="project" value="InterPro"/>
</dbReference>
<organism evidence="2 3">
    <name type="scientific">Flavilitoribacter nigricans (strain ATCC 23147 / DSM 23189 / NBRC 102662 / NCIMB 1420 / SS-2)</name>
    <name type="common">Lewinella nigricans</name>
    <dbReference type="NCBI Taxonomy" id="1122177"/>
    <lineage>
        <taxon>Bacteria</taxon>
        <taxon>Pseudomonadati</taxon>
        <taxon>Bacteroidota</taxon>
        <taxon>Saprospiria</taxon>
        <taxon>Saprospirales</taxon>
        <taxon>Lewinellaceae</taxon>
        <taxon>Flavilitoribacter</taxon>
    </lineage>
</organism>
<keyword evidence="3" id="KW-1185">Reference proteome</keyword>
<dbReference type="OrthoDB" id="9815205at2"/>